<name>A0A4S2QIA9_9PAST</name>
<gene>
    <name evidence="1" type="ORF">D3M76_03925</name>
</gene>
<evidence type="ECO:0000313" key="2">
    <source>
        <dbReference type="Proteomes" id="UP000310576"/>
    </source>
</evidence>
<organism evidence="1 2">
    <name type="scientific">Rodentibacter pneumotropicus</name>
    <dbReference type="NCBI Taxonomy" id="758"/>
    <lineage>
        <taxon>Bacteria</taxon>
        <taxon>Pseudomonadati</taxon>
        <taxon>Pseudomonadota</taxon>
        <taxon>Gammaproteobacteria</taxon>
        <taxon>Pasteurellales</taxon>
        <taxon>Pasteurellaceae</taxon>
        <taxon>Rodentibacter</taxon>
    </lineage>
</organism>
<dbReference type="EMBL" id="QXNG01000038">
    <property type="protein sequence ID" value="THA15977.1"/>
    <property type="molecule type" value="Genomic_DNA"/>
</dbReference>
<evidence type="ECO:0000313" key="1">
    <source>
        <dbReference type="EMBL" id="THA15977.1"/>
    </source>
</evidence>
<dbReference type="GO" id="GO:0016853">
    <property type="term" value="F:isomerase activity"/>
    <property type="evidence" value="ECO:0007669"/>
    <property type="project" value="UniProtKB-KW"/>
</dbReference>
<sequence>LEVTGTRDGDRTEDAYRQKAYEKIVNSQLQDATKDWVKALRKTADIQYFNQ</sequence>
<protein>
    <submittedName>
        <fullName evidence="1">Peptidylprolyl isomerase</fullName>
    </submittedName>
</protein>
<accession>A0A4S2QIA9</accession>
<feature type="non-terminal residue" evidence="1">
    <location>
        <position position="1"/>
    </location>
</feature>
<proteinExistence type="predicted"/>
<dbReference type="Proteomes" id="UP000310576">
    <property type="component" value="Unassembled WGS sequence"/>
</dbReference>
<comment type="caution">
    <text evidence="1">The sequence shown here is derived from an EMBL/GenBank/DDBJ whole genome shotgun (WGS) entry which is preliminary data.</text>
</comment>
<keyword evidence="1" id="KW-0413">Isomerase</keyword>
<reference evidence="1 2" key="1">
    <citation type="journal article" date="2019" name="Vet. Microbiol.">
        <title>Development of multi locus sequence typing (MLST) of Rodentibacter pneumotropicus.</title>
        <authorList>
            <person name="Adhikary S."/>
            <person name="Bisgaard M."/>
            <person name="Boot R."/>
            <person name="Benga L."/>
            <person name="Nicklas W."/>
            <person name="Christensen H."/>
        </authorList>
    </citation>
    <scope>NUCLEOTIDE SEQUENCE [LARGE SCALE GENOMIC DNA]</scope>
    <source>
        <strain evidence="1 2">1596_07</strain>
    </source>
</reference>
<dbReference type="AlphaFoldDB" id="A0A4S2QIA9"/>